<dbReference type="EMBL" id="JANBPG010000037">
    <property type="protein sequence ID" value="KAJ1901242.1"/>
    <property type="molecule type" value="Genomic_DNA"/>
</dbReference>
<gene>
    <name evidence="1" type="ORF">LPJ66_000921</name>
</gene>
<dbReference type="Proteomes" id="UP001150581">
    <property type="component" value="Unassembled WGS sequence"/>
</dbReference>
<proteinExistence type="predicted"/>
<protein>
    <submittedName>
        <fullName evidence="1">Uncharacterized protein</fullName>
    </submittedName>
</protein>
<reference evidence="1" key="1">
    <citation type="submission" date="2022-07" db="EMBL/GenBank/DDBJ databases">
        <title>Phylogenomic reconstructions and comparative analyses of Kickxellomycotina fungi.</title>
        <authorList>
            <person name="Reynolds N.K."/>
            <person name="Stajich J.E."/>
            <person name="Barry K."/>
            <person name="Grigoriev I.V."/>
            <person name="Crous P."/>
            <person name="Smith M.E."/>
        </authorList>
    </citation>
    <scope>NUCLEOTIDE SEQUENCE</scope>
    <source>
        <strain evidence="1">Benny 63K</strain>
    </source>
</reference>
<evidence type="ECO:0000313" key="2">
    <source>
        <dbReference type="Proteomes" id="UP001150581"/>
    </source>
</evidence>
<organism evidence="1 2">
    <name type="scientific">Kickxella alabastrina</name>
    <dbReference type="NCBI Taxonomy" id="61397"/>
    <lineage>
        <taxon>Eukaryota</taxon>
        <taxon>Fungi</taxon>
        <taxon>Fungi incertae sedis</taxon>
        <taxon>Zoopagomycota</taxon>
        <taxon>Kickxellomycotina</taxon>
        <taxon>Kickxellomycetes</taxon>
        <taxon>Kickxellales</taxon>
        <taxon>Kickxellaceae</taxon>
        <taxon>Kickxella</taxon>
    </lineage>
</organism>
<keyword evidence="2" id="KW-1185">Reference proteome</keyword>
<accession>A0ACC1IUN8</accession>
<name>A0ACC1IUN8_9FUNG</name>
<comment type="caution">
    <text evidence="1">The sequence shown here is derived from an EMBL/GenBank/DDBJ whole genome shotgun (WGS) entry which is preliminary data.</text>
</comment>
<sequence>MQYLKGQQQRQDPPQSLQQQQQLQESVEAFSFDSSSGSDHDNARTSQPPPYAVATPQQLAQQASGLASISPDEYYHPASFPGYAVIQLANGEESQALLPRVTQSRQRNQHGRLLVRRVRQRPGCCLRCCGWLFSCICFIVGIFIVLVFLGAVLFVSRHAFPPMREWQCETGSLEVHTDHQYSFPVTAPLRIESVEGISYSAVHIVRGEEGSNVTVRAVVETNRGDARDRIFMFKDNDLLAVRAEQPKWEWPRDCIRTTLHISIPASGPLLPSLNIATGPGTLRALDAGVLSLGDLFVLMRDGTVQLRNLGTQGIVNILSTNGRINATRIAITGPATFTSSNAALALDGIQAASISASTTNGVLRATDLRTDGHITLNTTNASVALSAVSAGHSVSVRSSNGAIRGSISSAGGPVSVTTSNGPVDVRIDGSAVKDVAVRSINGAVSVVAVGLRGWFDARTSNGRVNVEGSADLIRIKRNAIARKNGYFGDMAAGNITAASTNAFVSLKFED</sequence>
<evidence type="ECO:0000313" key="1">
    <source>
        <dbReference type="EMBL" id="KAJ1901242.1"/>
    </source>
</evidence>